<dbReference type="Pfam" id="PF17170">
    <property type="entry name" value="DUF5128"/>
    <property type="match status" value="1"/>
</dbReference>
<proteinExistence type="predicted"/>
<evidence type="ECO:0000313" key="1">
    <source>
        <dbReference type="EMBL" id="QIA06554.1"/>
    </source>
</evidence>
<sequence>MNYFKIIGILFFIIVLFGCKKSKQEKFSYSIDLDKQLENEIPFSDVFEDIQIIQLETNKESLIQRVGKVQILNSKFYVFDQDQSALLIFDSDGNFIKKIREIGRGPEEYSEITDFNLNKNREQIELLSPRGIIISYDLDGNFIGKQKANLNGRVVHYFTNLTDDLICFYSLFSDTKIAIYSKSQKKVVCETLTVPSEIEQTTLMPGCSPFFEMGGTNLFFDELDREVSLLTKGGLNRISKIDFGQYNLDVKSLQLAGDLREKQEQLINLSSKFVITFPFYLENESFIIASFVFKQKYTHLILNKRTQKETVFHTFKNKILFPFSPLNLHNDTLITIVEPSKLYHYIPENDSMLNANFQLGDINIEDNPILVKYKMKSND</sequence>
<dbReference type="Proteomes" id="UP000474630">
    <property type="component" value="Chromosome"/>
</dbReference>
<gene>
    <name evidence="1" type="ORF">G0Q07_01885</name>
</gene>
<dbReference type="AlphaFoldDB" id="A0A6C0R858"/>
<dbReference type="RefSeq" id="WP_163344486.1">
    <property type="nucleotide sequence ID" value="NZ_CP048409.1"/>
</dbReference>
<reference evidence="1 2" key="1">
    <citation type="submission" date="2020-02" db="EMBL/GenBank/DDBJ databases">
        <title>Genome sequencing for Draconibacterium sp. strain M1.</title>
        <authorList>
            <person name="Park S.-J."/>
        </authorList>
    </citation>
    <scope>NUCLEOTIDE SEQUENCE [LARGE SCALE GENOMIC DNA]</scope>
    <source>
        <strain evidence="1 2">M1</strain>
    </source>
</reference>
<name>A0A6C0R858_9BACT</name>
<evidence type="ECO:0000313" key="2">
    <source>
        <dbReference type="Proteomes" id="UP000474630"/>
    </source>
</evidence>
<keyword evidence="2" id="KW-1185">Reference proteome</keyword>
<dbReference type="EMBL" id="CP048409">
    <property type="protein sequence ID" value="QIA06554.1"/>
    <property type="molecule type" value="Genomic_DNA"/>
</dbReference>
<accession>A0A6C0R858</accession>
<dbReference type="KEGG" id="drc:G0Q07_01885"/>
<protein>
    <submittedName>
        <fullName evidence="1">6-bladed beta-propeller</fullName>
    </submittedName>
</protein>
<organism evidence="1 2">
    <name type="scientific">Draconibacterium halophilum</name>
    <dbReference type="NCBI Taxonomy" id="2706887"/>
    <lineage>
        <taxon>Bacteria</taxon>
        <taxon>Pseudomonadati</taxon>
        <taxon>Bacteroidota</taxon>
        <taxon>Bacteroidia</taxon>
        <taxon>Marinilabiliales</taxon>
        <taxon>Prolixibacteraceae</taxon>
        <taxon>Draconibacterium</taxon>
    </lineage>
</organism>
<dbReference type="PROSITE" id="PS51257">
    <property type="entry name" value="PROKAR_LIPOPROTEIN"/>
    <property type="match status" value="1"/>
</dbReference>